<accession>A0A0E9TM96</accession>
<proteinExistence type="predicted"/>
<protein>
    <submittedName>
        <fullName evidence="1">Uncharacterized protein</fullName>
    </submittedName>
</protein>
<evidence type="ECO:0000313" key="1">
    <source>
        <dbReference type="EMBL" id="JAH53853.1"/>
    </source>
</evidence>
<sequence length="28" mass="3578">MVNRLKNKHGAYLRTRRNRKSYSYIEHW</sequence>
<name>A0A0E9TM96_ANGAN</name>
<organism evidence="1">
    <name type="scientific">Anguilla anguilla</name>
    <name type="common">European freshwater eel</name>
    <name type="synonym">Muraena anguilla</name>
    <dbReference type="NCBI Taxonomy" id="7936"/>
    <lineage>
        <taxon>Eukaryota</taxon>
        <taxon>Metazoa</taxon>
        <taxon>Chordata</taxon>
        <taxon>Craniata</taxon>
        <taxon>Vertebrata</taxon>
        <taxon>Euteleostomi</taxon>
        <taxon>Actinopterygii</taxon>
        <taxon>Neopterygii</taxon>
        <taxon>Teleostei</taxon>
        <taxon>Anguilliformes</taxon>
        <taxon>Anguillidae</taxon>
        <taxon>Anguilla</taxon>
    </lineage>
</organism>
<reference evidence="1" key="1">
    <citation type="submission" date="2014-11" db="EMBL/GenBank/DDBJ databases">
        <authorList>
            <person name="Amaro Gonzalez C."/>
        </authorList>
    </citation>
    <scope>NUCLEOTIDE SEQUENCE</scope>
</reference>
<dbReference type="AlphaFoldDB" id="A0A0E9TM96"/>
<dbReference type="EMBL" id="GBXM01054724">
    <property type="protein sequence ID" value="JAH53853.1"/>
    <property type="molecule type" value="Transcribed_RNA"/>
</dbReference>
<reference evidence="1" key="2">
    <citation type="journal article" date="2015" name="Fish Shellfish Immunol.">
        <title>Early steps in the European eel (Anguilla anguilla)-Vibrio vulnificus interaction in the gills: Role of the RtxA13 toxin.</title>
        <authorList>
            <person name="Callol A."/>
            <person name="Pajuelo D."/>
            <person name="Ebbesson L."/>
            <person name="Teles M."/>
            <person name="MacKenzie S."/>
            <person name="Amaro C."/>
        </authorList>
    </citation>
    <scope>NUCLEOTIDE SEQUENCE</scope>
</reference>